<dbReference type="PANTHER" id="PTHR35807:SF2">
    <property type="entry name" value="TRANSCRIPTIONAL ACTIVATOR DOMAIN"/>
    <property type="match status" value="1"/>
</dbReference>
<dbReference type="InterPro" id="IPR029787">
    <property type="entry name" value="Nucleotide_cyclase"/>
</dbReference>
<dbReference type="Gene3D" id="1.10.10.10">
    <property type="entry name" value="Winged helix-like DNA-binding domain superfamily/Winged helix DNA-binding domain"/>
    <property type="match status" value="1"/>
</dbReference>
<dbReference type="InterPro" id="IPR036388">
    <property type="entry name" value="WH-like_DNA-bd_sf"/>
</dbReference>
<protein>
    <submittedName>
        <fullName evidence="2">DNA-binding SARP family transcriptional activator</fullName>
    </submittedName>
</protein>
<dbReference type="EMBL" id="SNWX01000016">
    <property type="protein sequence ID" value="TDO85874.1"/>
    <property type="molecule type" value="Genomic_DNA"/>
</dbReference>
<reference evidence="2 3" key="1">
    <citation type="submission" date="2019-03" db="EMBL/GenBank/DDBJ databases">
        <title>Subsurface microbial communities from deep shales in Ohio and West Virginia, USA.</title>
        <authorList>
            <person name="Wrighton K."/>
        </authorList>
    </citation>
    <scope>NUCLEOTIDE SEQUENCE [LARGE SCALE GENOMIC DNA]</scope>
    <source>
        <strain evidence="2 3">MA284_T2</strain>
    </source>
</reference>
<dbReference type="OrthoDB" id="142950at2"/>
<dbReference type="InterPro" id="IPR043128">
    <property type="entry name" value="Rev_trsase/Diguanyl_cyclase"/>
</dbReference>
<name>A0A4R6LL62_9FIRM</name>
<dbReference type="SUPFAM" id="SSF48452">
    <property type="entry name" value="TPR-like"/>
    <property type="match status" value="1"/>
</dbReference>
<dbReference type="PANTHER" id="PTHR35807">
    <property type="entry name" value="TRANSCRIPTIONAL REGULATOR REDD-RELATED"/>
    <property type="match status" value="1"/>
</dbReference>
<dbReference type="Gene3D" id="3.30.70.270">
    <property type="match status" value="1"/>
</dbReference>
<proteinExistence type="predicted"/>
<organism evidence="2 3">
    <name type="scientific">Halanaerobium saccharolyticum</name>
    <dbReference type="NCBI Taxonomy" id="43595"/>
    <lineage>
        <taxon>Bacteria</taxon>
        <taxon>Bacillati</taxon>
        <taxon>Bacillota</taxon>
        <taxon>Clostridia</taxon>
        <taxon>Halanaerobiales</taxon>
        <taxon>Halanaerobiaceae</taxon>
        <taxon>Halanaerobium</taxon>
    </lineage>
</organism>
<dbReference type="InterPro" id="IPR016032">
    <property type="entry name" value="Sig_transdc_resp-reg_C-effctor"/>
</dbReference>
<dbReference type="Pfam" id="PF03704">
    <property type="entry name" value="BTAD"/>
    <property type="match status" value="1"/>
</dbReference>
<evidence type="ECO:0000313" key="2">
    <source>
        <dbReference type="EMBL" id="TDO85874.1"/>
    </source>
</evidence>
<accession>A0A4R6LL62</accession>
<dbReference type="Gene3D" id="1.25.40.10">
    <property type="entry name" value="Tetratricopeptide repeat domain"/>
    <property type="match status" value="1"/>
</dbReference>
<dbReference type="SUPFAM" id="SSF55073">
    <property type="entry name" value="Nucleotide cyclase"/>
    <property type="match status" value="1"/>
</dbReference>
<dbReference type="InterPro" id="IPR005158">
    <property type="entry name" value="BTAD"/>
</dbReference>
<evidence type="ECO:0000259" key="1">
    <source>
        <dbReference type="PROSITE" id="PS50887"/>
    </source>
</evidence>
<gene>
    <name evidence="2" type="ORF">DFR79_1161</name>
</gene>
<dbReference type="InterPro" id="IPR011990">
    <property type="entry name" value="TPR-like_helical_dom_sf"/>
</dbReference>
<dbReference type="GO" id="GO:0006355">
    <property type="term" value="P:regulation of DNA-templated transcription"/>
    <property type="evidence" value="ECO:0007669"/>
    <property type="project" value="InterPro"/>
</dbReference>
<feature type="domain" description="GGDEF" evidence="1">
    <location>
        <begin position="301"/>
        <end position="386"/>
    </location>
</feature>
<comment type="caution">
    <text evidence="2">The sequence shown here is derived from an EMBL/GenBank/DDBJ whole genome shotgun (WGS) entry which is preliminary data.</text>
</comment>
<dbReference type="GO" id="GO:0003677">
    <property type="term" value="F:DNA binding"/>
    <property type="evidence" value="ECO:0007669"/>
    <property type="project" value="UniProtKB-KW"/>
</dbReference>
<dbReference type="PROSITE" id="PS50887">
    <property type="entry name" value="GGDEF"/>
    <property type="match status" value="1"/>
</dbReference>
<sequence>MQNERLSIYTLGNFKVLNGGDNLTNGKKKMSKRWQLLQYLITFRKRDVAREELIMNLGLNENQDPEGSLSALIYRLRKVLNSSGRNLDFIKTTGTAYTFNTETDYWLDIEKFENHCQQAKEMIEGDFQNAISNFENAIEIYEGEYLEDANSKEWIWSVRNKYRDLLVSTMLELDQYFEKKNSYNKLWQLYNLVQQRINFDERIIKGAIEALIKDERWGMARFKYQEVLSLYQENDLLIPPELKALESKLGNMDDDPESLVEYFQRDNEVEGAFICNDRETFSTIYELEKRRLQRNTSERYLAHLRLTGKLEREKIIMCGDKMLKLLSDQLRSGDVVCRWNSKHFIILMTDVLEGEAERILKRLKNSFMAKFELPEELILEQKGYQL</sequence>
<dbReference type="SUPFAM" id="SSF46894">
    <property type="entry name" value="C-terminal effector domain of the bipartite response regulators"/>
    <property type="match status" value="1"/>
</dbReference>
<keyword evidence="2" id="KW-0238">DNA-binding</keyword>
<dbReference type="AlphaFoldDB" id="A0A4R6LL62"/>
<dbReference type="InterPro" id="IPR051677">
    <property type="entry name" value="AfsR-DnrI-RedD_regulator"/>
</dbReference>
<dbReference type="InterPro" id="IPR000160">
    <property type="entry name" value="GGDEF_dom"/>
</dbReference>
<evidence type="ECO:0000313" key="3">
    <source>
        <dbReference type="Proteomes" id="UP000295064"/>
    </source>
</evidence>
<dbReference type="RefSeq" id="WP_133515350.1">
    <property type="nucleotide sequence ID" value="NZ_SNWX01000016.1"/>
</dbReference>
<dbReference type="Proteomes" id="UP000295064">
    <property type="component" value="Unassembled WGS sequence"/>
</dbReference>